<gene>
    <name evidence="4" type="ORF">IQ10_00279</name>
</gene>
<dbReference type="PROSITE" id="PS50937">
    <property type="entry name" value="HTH_MERR_2"/>
    <property type="match status" value="1"/>
</dbReference>
<dbReference type="PANTHER" id="PTHR30204">
    <property type="entry name" value="REDOX-CYCLING DRUG-SENSING TRANSCRIPTIONAL ACTIVATOR SOXR"/>
    <property type="match status" value="1"/>
</dbReference>
<dbReference type="PANTHER" id="PTHR30204:SF95">
    <property type="entry name" value="HTH-TYPE TRANSCRIPTIONAL REGULATOR CUER"/>
    <property type="match status" value="1"/>
</dbReference>
<dbReference type="RefSeq" id="WP_242009657.1">
    <property type="nucleotide sequence ID" value="NZ_VLKZ01000001.1"/>
</dbReference>
<name>A0A562QT40_9BACI</name>
<dbReference type="EMBL" id="VLKZ01000001">
    <property type="protein sequence ID" value="TWI59857.1"/>
    <property type="molecule type" value="Genomic_DNA"/>
</dbReference>
<dbReference type="InterPro" id="IPR000551">
    <property type="entry name" value="MerR-type_HTH_dom"/>
</dbReference>
<sequence length="127" mass="14984">MLRIGQVAELSGLSARTIDYYTKKGLLAFKRSNANYRLYPQNVLQSLERIKWLQEQRMSLDEIAETMQVPSDEEVEPFVFEVQEEIHVLQQKLTTLEDAMKNTSQKEKELIYKDITEKLKVVMQRFI</sequence>
<feature type="coiled-coil region" evidence="2">
    <location>
        <begin position="79"/>
        <end position="106"/>
    </location>
</feature>
<dbReference type="GO" id="GO:0003700">
    <property type="term" value="F:DNA-binding transcription factor activity"/>
    <property type="evidence" value="ECO:0007669"/>
    <property type="project" value="InterPro"/>
</dbReference>
<dbReference type="Pfam" id="PF13411">
    <property type="entry name" value="MerR_1"/>
    <property type="match status" value="1"/>
</dbReference>
<evidence type="ECO:0000256" key="2">
    <source>
        <dbReference type="SAM" id="Coils"/>
    </source>
</evidence>
<keyword evidence="1 4" id="KW-0238">DNA-binding</keyword>
<comment type="caution">
    <text evidence="4">The sequence shown here is derived from an EMBL/GenBank/DDBJ whole genome shotgun (WGS) entry which is preliminary data.</text>
</comment>
<dbReference type="InterPro" id="IPR047057">
    <property type="entry name" value="MerR_fam"/>
</dbReference>
<evidence type="ECO:0000313" key="5">
    <source>
        <dbReference type="Proteomes" id="UP000315711"/>
    </source>
</evidence>
<dbReference type="GO" id="GO:0003677">
    <property type="term" value="F:DNA binding"/>
    <property type="evidence" value="ECO:0007669"/>
    <property type="project" value="UniProtKB-KW"/>
</dbReference>
<keyword evidence="5" id="KW-1185">Reference proteome</keyword>
<proteinExistence type="predicted"/>
<evidence type="ECO:0000313" key="4">
    <source>
        <dbReference type="EMBL" id="TWI59857.1"/>
    </source>
</evidence>
<dbReference type="InterPro" id="IPR009061">
    <property type="entry name" value="DNA-bd_dom_put_sf"/>
</dbReference>
<evidence type="ECO:0000256" key="1">
    <source>
        <dbReference type="ARBA" id="ARBA00023125"/>
    </source>
</evidence>
<reference evidence="4 5" key="1">
    <citation type="journal article" date="2015" name="Stand. Genomic Sci.">
        <title>Genomic Encyclopedia of Bacterial and Archaeal Type Strains, Phase III: the genomes of soil and plant-associated and newly described type strains.</title>
        <authorList>
            <person name="Whitman W.B."/>
            <person name="Woyke T."/>
            <person name="Klenk H.P."/>
            <person name="Zhou Y."/>
            <person name="Lilburn T.G."/>
            <person name="Beck B.J."/>
            <person name="De Vos P."/>
            <person name="Vandamme P."/>
            <person name="Eisen J.A."/>
            <person name="Garrity G."/>
            <person name="Hugenholtz P."/>
            <person name="Kyrpides N.C."/>
        </authorList>
    </citation>
    <scope>NUCLEOTIDE SEQUENCE [LARGE SCALE GENOMIC DNA]</scope>
    <source>
        <strain evidence="4 5">CGMCC 1.10116</strain>
    </source>
</reference>
<dbReference type="Gene3D" id="1.10.1660.10">
    <property type="match status" value="1"/>
</dbReference>
<organism evidence="4 5">
    <name type="scientific">Halalkalibacter nanhaiisediminis</name>
    <dbReference type="NCBI Taxonomy" id="688079"/>
    <lineage>
        <taxon>Bacteria</taxon>
        <taxon>Bacillati</taxon>
        <taxon>Bacillota</taxon>
        <taxon>Bacilli</taxon>
        <taxon>Bacillales</taxon>
        <taxon>Bacillaceae</taxon>
        <taxon>Halalkalibacter</taxon>
    </lineage>
</organism>
<protein>
    <submittedName>
        <fullName evidence="4">DNA-binding transcriptional MerR regulator</fullName>
    </submittedName>
</protein>
<dbReference type="SMART" id="SM00422">
    <property type="entry name" value="HTH_MERR"/>
    <property type="match status" value="1"/>
</dbReference>
<dbReference type="SUPFAM" id="SSF46955">
    <property type="entry name" value="Putative DNA-binding domain"/>
    <property type="match status" value="1"/>
</dbReference>
<dbReference type="AlphaFoldDB" id="A0A562QT40"/>
<accession>A0A562QT40</accession>
<evidence type="ECO:0000259" key="3">
    <source>
        <dbReference type="PROSITE" id="PS50937"/>
    </source>
</evidence>
<feature type="domain" description="HTH merR-type" evidence="3">
    <location>
        <begin position="1"/>
        <end position="69"/>
    </location>
</feature>
<keyword evidence="2" id="KW-0175">Coiled coil</keyword>
<dbReference type="Proteomes" id="UP000315711">
    <property type="component" value="Unassembled WGS sequence"/>
</dbReference>
<dbReference type="PRINTS" id="PR00040">
    <property type="entry name" value="HTHMERR"/>
</dbReference>